<organism evidence="1 2">
    <name type="scientific">Arthrobacter halodurans</name>
    <dbReference type="NCBI Taxonomy" id="516699"/>
    <lineage>
        <taxon>Bacteria</taxon>
        <taxon>Bacillati</taxon>
        <taxon>Actinomycetota</taxon>
        <taxon>Actinomycetes</taxon>
        <taxon>Micrococcales</taxon>
        <taxon>Micrococcaceae</taxon>
        <taxon>Arthrobacter</taxon>
    </lineage>
</organism>
<dbReference type="Pfam" id="PF13242">
    <property type="entry name" value="Hydrolase_like"/>
    <property type="match status" value="1"/>
</dbReference>
<keyword evidence="1" id="KW-0378">Hydrolase</keyword>
<dbReference type="InterPro" id="IPR006439">
    <property type="entry name" value="HAD-SF_hydro_IA"/>
</dbReference>
<proteinExistence type="predicted"/>
<keyword evidence="2" id="KW-1185">Reference proteome</keyword>
<dbReference type="InterPro" id="IPR023214">
    <property type="entry name" value="HAD_sf"/>
</dbReference>
<accession>A0ABV4URB6</accession>
<dbReference type="InterPro" id="IPR036412">
    <property type="entry name" value="HAD-like_sf"/>
</dbReference>
<dbReference type="InterPro" id="IPR006357">
    <property type="entry name" value="HAD-SF_hydro_IIA"/>
</dbReference>
<dbReference type="GO" id="GO:0016787">
    <property type="term" value="F:hydrolase activity"/>
    <property type="evidence" value="ECO:0007669"/>
    <property type="project" value="UniProtKB-KW"/>
</dbReference>
<dbReference type="EMBL" id="JBHDLJ010000011">
    <property type="protein sequence ID" value="MFB0835453.1"/>
    <property type="molecule type" value="Genomic_DNA"/>
</dbReference>
<gene>
    <name evidence="1" type="ORF">ACETWP_12715</name>
</gene>
<dbReference type="PANTHER" id="PTHR19288:SF95">
    <property type="entry name" value="D-GLYCEROL 3-PHOSPHATE PHOSPHATASE"/>
    <property type="match status" value="1"/>
</dbReference>
<dbReference type="PANTHER" id="PTHR19288">
    <property type="entry name" value="4-NITROPHENYLPHOSPHATASE-RELATED"/>
    <property type="match status" value="1"/>
</dbReference>
<dbReference type="SUPFAM" id="SSF56784">
    <property type="entry name" value="HAD-like"/>
    <property type="match status" value="1"/>
</dbReference>
<dbReference type="NCBIfam" id="TIGR01460">
    <property type="entry name" value="HAD-SF-IIA"/>
    <property type="match status" value="1"/>
</dbReference>
<dbReference type="Proteomes" id="UP001575652">
    <property type="component" value="Unassembled WGS sequence"/>
</dbReference>
<dbReference type="NCBIfam" id="TIGR01549">
    <property type="entry name" value="HAD-SF-IA-v1"/>
    <property type="match status" value="1"/>
</dbReference>
<dbReference type="Pfam" id="PF13344">
    <property type="entry name" value="Hydrolase_6"/>
    <property type="match status" value="1"/>
</dbReference>
<reference evidence="1 2" key="1">
    <citation type="submission" date="2024-09" db="EMBL/GenBank/DDBJ databases">
        <authorList>
            <person name="Salinas-Garcia M.A."/>
            <person name="Prieme A."/>
        </authorList>
    </citation>
    <scope>NUCLEOTIDE SEQUENCE [LARGE SCALE GENOMIC DNA]</scope>
    <source>
        <strain evidence="1 2">DSM 21081</strain>
    </source>
</reference>
<evidence type="ECO:0000313" key="1">
    <source>
        <dbReference type="EMBL" id="MFB0835453.1"/>
    </source>
</evidence>
<name>A0ABV4URB6_9MICC</name>
<dbReference type="RefSeq" id="WP_373972723.1">
    <property type="nucleotide sequence ID" value="NZ_JBHDLJ010000011.1"/>
</dbReference>
<protein>
    <submittedName>
        <fullName evidence="1">HAD-IIA family hydrolase</fullName>
    </submittedName>
</protein>
<comment type="caution">
    <text evidence="1">The sequence shown here is derived from an EMBL/GenBank/DDBJ whole genome shotgun (WGS) entry which is preliminary data.</text>
</comment>
<evidence type="ECO:0000313" key="2">
    <source>
        <dbReference type="Proteomes" id="UP001575652"/>
    </source>
</evidence>
<sequence>MLIAGYDAVLSDLDGVVYAGPGAIEGAIESLGRLAGAGVELAYITNNASRSPGAVAEHLRDLGAPATAERVFGSADAGSDLLAGLIGPGGRVLVVGSGYLRDCVAARGLRPVGAASDRPDAVIQGFDPALGWSDLAQASYAVAGGAVWVATNTDLTIPRAEGIAPGNGALVQAVAAATGTVPHVAGKPEPRLFHRAAERLRSARPLVVGDRLDTDILGGNRAGYATAVVFTGIDSPRSVLAARHAERPDFLLNDLTDLYRPYPAVEASGAGFACGDARATADGGLLRVDGSPEDLDAWRAACAAWWSAHPRADAPTTPEPEFTAG</sequence>
<dbReference type="Gene3D" id="3.40.50.1000">
    <property type="entry name" value="HAD superfamily/HAD-like"/>
    <property type="match status" value="2"/>
</dbReference>